<comment type="caution">
    <text evidence="2">The sequence shown here is derived from an EMBL/GenBank/DDBJ whole genome shotgun (WGS) entry which is preliminary data.</text>
</comment>
<dbReference type="InterPro" id="IPR051044">
    <property type="entry name" value="MAG_DAG_Lipase"/>
</dbReference>
<dbReference type="InterPro" id="IPR022742">
    <property type="entry name" value="Hydrolase_4"/>
</dbReference>
<dbReference type="SUPFAM" id="SSF53474">
    <property type="entry name" value="alpha/beta-Hydrolases"/>
    <property type="match status" value="1"/>
</dbReference>
<dbReference type="InterPro" id="IPR029058">
    <property type="entry name" value="AB_hydrolase_fold"/>
</dbReference>
<accession>A0AAD6G3U0</accession>
<dbReference type="EMBL" id="JAPVEA010000005">
    <property type="protein sequence ID" value="KAJ5454448.1"/>
    <property type="molecule type" value="Genomic_DNA"/>
</dbReference>
<organism evidence="2 3">
    <name type="scientific">Penicillium daleae</name>
    <dbReference type="NCBI Taxonomy" id="63821"/>
    <lineage>
        <taxon>Eukaryota</taxon>
        <taxon>Fungi</taxon>
        <taxon>Dikarya</taxon>
        <taxon>Ascomycota</taxon>
        <taxon>Pezizomycotina</taxon>
        <taxon>Eurotiomycetes</taxon>
        <taxon>Eurotiomycetidae</taxon>
        <taxon>Eurotiales</taxon>
        <taxon>Aspergillaceae</taxon>
        <taxon>Penicillium</taxon>
    </lineage>
</organism>
<feature type="domain" description="Serine aminopeptidase S33" evidence="1">
    <location>
        <begin position="39"/>
        <end position="291"/>
    </location>
</feature>
<evidence type="ECO:0000259" key="1">
    <source>
        <dbReference type="Pfam" id="PF12146"/>
    </source>
</evidence>
<name>A0AAD6G3U0_9EURO</name>
<dbReference type="Gene3D" id="3.40.50.1820">
    <property type="entry name" value="alpha/beta hydrolase"/>
    <property type="match status" value="1"/>
</dbReference>
<dbReference type="RefSeq" id="XP_056767404.1">
    <property type="nucleotide sequence ID" value="XM_056908786.1"/>
</dbReference>
<keyword evidence="3" id="KW-1185">Reference proteome</keyword>
<reference evidence="2" key="2">
    <citation type="journal article" date="2023" name="IMA Fungus">
        <title>Comparative genomic study of the Penicillium genus elucidates a diverse pangenome and 15 lateral gene transfer events.</title>
        <authorList>
            <person name="Petersen C."/>
            <person name="Sorensen T."/>
            <person name="Nielsen M.R."/>
            <person name="Sondergaard T.E."/>
            <person name="Sorensen J.L."/>
            <person name="Fitzpatrick D.A."/>
            <person name="Frisvad J.C."/>
            <person name="Nielsen K.L."/>
        </authorList>
    </citation>
    <scope>NUCLEOTIDE SEQUENCE</scope>
    <source>
        <strain evidence="2">IBT 16125</strain>
    </source>
</reference>
<dbReference type="AlphaFoldDB" id="A0AAD6G3U0"/>
<dbReference type="Proteomes" id="UP001213681">
    <property type="component" value="Unassembled WGS sequence"/>
</dbReference>
<evidence type="ECO:0000313" key="3">
    <source>
        <dbReference type="Proteomes" id="UP001213681"/>
    </source>
</evidence>
<dbReference type="Pfam" id="PF12146">
    <property type="entry name" value="Hydrolase_4"/>
    <property type="match status" value="1"/>
</dbReference>
<evidence type="ECO:0000313" key="2">
    <source>
        <dbReference type="EMBL" id="KAJ5454448.1"/>
    </source>
</evidence>
<dbReference type="PANTHER" id="PTHR11614">
    <property type="entry name" value="PHOSPHOLIPASE-RELATED"/>
    <property type="match status" value="1"/>
</dbReference>
<dbReference type="GeneID" id="81599029"/>
<reference evidence="2" key="1">
    <citation type="submission" date="2022-12" db="EMBL/GenBank/DDBJ databases">
        <authorList>
            <person name="Petersen C."/>
        </authorList>
    </citation>
    <scope>NUCLEOTIDE SEQUENCE</scope>
    <source>
        <strain evidence="2">IBT 16125</strain>
    </source>
</reference>
<proteinExistence type="predicted"/>
<protein>
    <recommendedName>
        <fullName evidence="1">Serine aminopeptidase S33 domain-containing protein</fullName>
    </recommendedName>
</protein>
<sequence length="318" mass="34770">MTIEEGTHTLPDGTQLYTKTWKVGLSSASNRGKGPDGTTKAVLAFVHGFSDHCNAYYELFPNLASSGIEVRAFDQRGWGRTVKRPKDRGNAGGTALVLSDIHSFLLGVSPPPKTPLFLMGHSMGGGEVLNYVLHPDSPYTTSNTRPQLAGVMVYSPLIGLDPATRPWAITVFLGRLVARIIPRAQRHSPLDTKLVCRDETVVADYIADELCHDMGTWEQLVGMLDRGLWLENLQSGDLTEGKLLPMWLGHGDADRITSWAATKKLSGVLGVKGDVTFVSYEGGYHRVHMDPGEVRVRFVKDVTDWVLKKAEGTEAAAE</sequence>
<dbReference type="GO" id="GO:0072330">
    <property type="term" value="P:monocarboxylic acid biosynthetic process"/>
    <property type="evidence" value="ECO:0007669"/>
    <property type="project" value="UniProtKB-ARBA"/>
</dbReference>
<dbReference type="GO" id="GO:0017000">
    <property type="term" value="P:antibiotic biosynthetic process"/>
    <property type="evidence" value="ECO:0007669"/>
    <property type="project" value="UniProtKB-ARBA"/>
</dbReference>
<gene>
    <name evidence="2" type="ORF">N7458_005404</name>
</gene>